<accession>A0A131XQ09</accession>
<keyword evidence="2" id="KW-0732">Signal</keyword>
<evidence type="ECO:0000313" key="3">
    <source>
        <dbReference type="EMBL" id="JAP67651.1"/>
    </source>
</evidence>
<dbReference type="EMBL" id="GEFH01000930">
    <property type="protein sequence ID" value="JAP67651.1"/>
    <property type="molecule type" value="mRNA"/>
</dbReference>
<feature type="compositionally biased region" description="Acidic residues" evidence="1">
    <location>
        <begin position="29"/>
        <end position="52"/>
    </location>
</feature>
<protein>
    <submittedName>
        <fullName evidence="3">Putative secreted protein</fullName>
    </submittedName>
</protein>
<dbReference type="AlphaFoldDB" id="A0A131XQ09"/>
<name>A0A131XQ09_9ACAR</name>
<feature type="signal peptide" evidence="2">
    <location>
        <begin position="1"/>
        <end position="20"/>
    </location>
</feature>
<evidence type="ECO:0000256" key="1">
    <source>
        <dbReference type="SAM" id="MobiDB-lite"/>
    </source>
</evidence>
<feature type="region of interest" description="Disordered" evidence="1">
    <location>
        <begin position="21"/>
        <end position="79"/>
    </location>
</feature>
<organism evidence="3">
    <name type="scientific">Hyalomma excavatum</name>
    <dbReference type="NCBI Taxonomy" id="257692"/>
    <lineage>
        <taxon>Eukaryota</taxon>
        <taxon>Metazoa</taxon>
        <taxon>Ecdysozoa</taxon>
        <taxon>Arthropoda</taxon>
        <taxon>Chelicerata</taxon>
        <taxon>Arachnida</taxon>
        <taxon>Acari</taxon>
        <taxon>Parasitiformes</taxon>
        <taxon>Ixodida</taxon>
        <taxon>Ixodoidea</taxon>
        <taxon>Ixodidae</taxon>
        <taxon>Hyalomminae</taxon>
        <taxon>Hyalomma</taxon>
    </lineage>
</organism>
<evidence type="ECO:0000256" key="2">
    <source>
        <dbReference type="SAM" id="SignalP"/>
    </source>
</evidence>
<sequence length="79" mass="8478">MSKLLAVILLAAIVVDLLEAKPSVQSRTEDDDENVEYDSYPDDVDDNNDSDEGSTARAIPRLPVANSGGDSEAFPEPVD</sequence>
<feature type="chain" id="PRO_5007283995" evidence="2">
    <location>
        <begin position="21"/>
        <end position="79"/>
    </location>
</feature>
<proteinExistence type="evidence at transcript level"/>
<reference evidence="3" key="1">
    <citation type="journal article" date="2017" name="Ticks Tick Borne Dis.">
        <title>An insight into the sialome of Hyalomma excavatum.</title>
        <authorList>
            <person name="Ribeiro J.M."/>
            <person name="Slovak M."/>
            <person name="Francischetti I.M."/>
        </authorList>
    </citation>
    <scope>NUCLEOTIDE SEQUENCE</scope>
    <source>
        <strain evidence="3">Samish</strain>
        <tissue evidence="3">Salivary glands</tissue>
    </source>
</reference>